<reference evidence="3" key="1">
    <citation type="submission" date="2021-02" db="EMBL/GenBank/DDBJ databases">
        <authorList>
            <person name="Nowell W R."/>
        </authorList>
    </citation>
    <scope>NUCLEOTIDE SEQUENCE</scope>
    <source>
        <strain evidence="3">Ploen Becks lab</strain>
    </source>
</reference>
<feature type="region of interest" description="Disordered" evidence="1">
    <location>
        <begin position="280"/>
        <end position="312"/>
    </location>
</feature>
<dbReference type="AlphaFoldDB" id="A0A813Y3M1"/>
<dbReference type="GO" id="GO:0070628">
    <property type="term" value="F:proteasome binding"/>
    <property type="evidence" value="ECO:0007669"/>
    <property type="project" value="TreeGrafter"/>
</dbReference>
<dbReference type="Proteomes" id="UP000663879">
    <property type="component" value="Unassembled WGS sequence"/>
</dbReference>
<dbReference type="OrthoDB" id="417450at2759"/>
<sequence>MSSYTSSFAGRVNRSSMEEERYAKLRIWKKLHSPAHTYQDPNDPFRLVYQYQPFGHLVKEQMARRMDRKVIKLEAAYGSERQFIVVTRGQDLVVRDLMEDIQKNFKIPMDQQVVFHKGTNLCDFPGEKLEQLGVENNHQIRVTRDPELPARTSRSRTNADPFGQMNLFGNPQFPNETSPRRNQNTNQFQANMINLNLDRNNVVLKLYVAYGSEREYILVNGRKPLTVMDLKKEINKIFKIPPEQQCIVFRGYNIHDYLDEAPLDAFGLENNSPLSVWPKGTGQVPDIRLPRTTTPPPKGDVFSPRIPPPPGSLTNRYGMPGEVPTEIIKIEVQHGSDRHMILLKGQNKNLTVLDLQNELEKVTAVAVRDQKLFFKAQELHTQPFRTLKECELENNSAVKLVGEPSKVRYSNYFGRMALPAQNGPNNQQFPSQVAQPSYQPNFGNQGYQPSFFPQQQQQPPQQQQQPNFSFTQNF</sequence>
<comment type="caution">
    <text evidence="3">The sequence shown here is derived from an EMBL/GenBank/DDBJ whole genome shotgun (WGS) entry which is preliminary data.</text>
</comment>
<dbReference type="GO" id="GO:0005829">
    <property type="term" value="C:cytosol"/>
    <property type="evidence" value="ECO:0007669"/>
    <property type="project" value="TreeGrafter"/>
</dbReference>
<evidence type="ECO:0000313" key="4">
    <source>
        <dbReference type="Proteomes" id="UP000663879"/>
    </source>
</evidence>
<keyword evidence="4" id="KW-1185">Reference proteome</keyword>
<feature type="domain" description="Ubiquitin-like" evidence="2">
    <location>
        <begin position="204"/>
        <end position="283"/>
    </location>
</feature>
<dbReference type="PROSITE" id="PS00299">
    <property type="entry name" value="UBIQUITIN_1"/>
    <property type="match status" value="1"/>
</dbReference>
<dbReference type="InterPro" id="IPR000626">
    <property type="entry name" value="Ubiquitin-like_dom"/>
</dbReference>
<name>A0A813Y3M1_9BILA</name>
<dbReference type="GO" id="GO:0031593">
    <property type="term" value="F:polyubiquitin modification-dependent protein binding"/>
    <property type="evidence" value="ECO:0007669"/>
    <property type="project" value="TreeGrafter"/>
</dbReference>
<feature type="compositionally biased region" description="Polar residues" evidence="1">
    <location>
        <begin position="422"/>
        <end position="447"/>
    </location>
</feature>
<gene>
    <name evidence="3" type="ORF">OXX778_LOCUS10387</name>
</gene>
<evidence type="ECO:0000313" key="3">
    <source>
        <dbReference type="EMBL" id="CAF0880456.1"/>
    </source>
</evidence>
<dbReference type="CDD" id="cd17039">
    <property type="entry name" value="Ubl_ubiquitin_like"/>
    <property type="match status" value="1"/>
</dbReference>
<dbReference type="Pfam" id="PF00240">
    <property type="entry name" value="ubiquitin"/>
    <property type="match status" value="1"/>
</dbReference>
<protein>
    <recommendedName>
        <fullName evidence="2">Ubiquitin-like domain-containing protein</fullName>
    </recommendedName>
</protein>
<dbReference type="GO" id="GO:0043130">
    <property type="term" value="F:ubiquitin binding"/>
    <property type="evidence" value="ECO:0007669"/>
    <property type="project" value="TreeGrafter"/>
</dbReference>
<feature type="region of interest" description="Disordered" evidence="1">
    <location>
        <begin position="418"/>
        <end position="474"/>
    </location>
</feature>
<dbReference type="GO" id="GO:0043161">
    <property type="term" value="P:proteasome-mediated ubiquitin-dependent protein catabolic process"/>
    <property type="evidence" value="ECO:0007669"/>
    <property type="project" value="TreeGrafter"/>
</dbReference>
<feature type="compositionally biased region" description="Low complexity" evidence="1">
    <location>
        <begin position="448"/>
        <end position="474"/>
    </location>
</feature>
<accession>A0A813Y3M1</accession>
<evidence type="ECO:0000256" key="1">
    <source>
        <dbReference type="SAM" id="MobiDB-lite"/>
    </source>
</evidence>
<dbReference type="InterPro" id="IPR019954">
    <property type="entry name" value="Ubiquitin_CS"/>
</dbReference>
<dbReference type="PROSITE" id="PS50053">
    <property type="entry name" value="UBIQUITIN_2"/>
    <property type="match status" value="2"/>
</dbReference>
<dbReference type="Gene3D" id="3.10.20.90">
    <property type="entry name" value="Phosphatidylinositol 3-kinase Catalytic Subunit, Chain A, domain 1"/>
    <property type="match status" value="3"/>
</dbReference>
<feature type="domain" description="Ubiquitin-like" evidence="2">
    <location>
        <begin position="351"/>
        <end position="401"/>
    </location>
</feature>
<evidence type="ECO:0000259" key="2">
    <source>
        <dbReference type="PROSITE" id="PS50053"/>
    </source>
</evidence>
<dbReference type="GO" id="GO:0005654">
    <property type="term" value="C:nucleoplasm"/>
    <property type="evidence" value="ECO:0007669"/>
    <property type="project" value="TreeGrafter"/>
</dbReference>
<dbReference type="EMBL" id="CAJNOC010001640">
    <property type="protein sequence ID" value="CAF0880456.1"/>
    <property type="molecule type" value="Genomic_DNA"/>
</dbReference>
<dbReference type="PANTHER" id="PTHR10621:SF0">
    <property type="entry name" value="UV EXCISION REPAIR PROTEIN RAD23"/>
    <property type="match status" value="1"/>
</dbReference>
<dbReference type="InterPro" id="IPR029071">
    <property type="entry name" value="Ubiquitin-like_domsf"/>
</dbReference>
<dbReference type="PANTHER" id="PTHR10621">
    <property type="entry name" value="UV EXCISION REPAIR PROTEIN RAD23"/>
    <property type="match status" value="1"/>
</dbReference>
<proteinExistence type="predicted"/>
<dbReference type="SUPFAM" id="SSF54236">
    <property type="entry name" value="Ubiquitin-like"/>
    <property type="match status" value="3"/>
</dbReference>
<organism evidence="3 4">
    <name type="scientific">Brachionus calyciflorus</name>
    <dbReference type="NCBI Taxonomy" id="104777"/>
    <lineage>
        <taxon>Eukaryota</taxon>
        <taxon>Metazoa</taxon>
        <taxon>Spiralia</taxon>
        <taxon>Gnathifera</taxon>
        <taxon>Rotifera</taxon>
        <taxon>Eurotatoria</taxon>
        <taxon>Monogononta</taxon>
        <taxon>Pseudotrocha</taxon>
        <taxon>Ploima</taxon>
        <taxon>Brachionidae</taxon>
        <taxon>Brachionus</taxon>
    </lineage>
</organism>